<dbReference type="Pfam" id="PF20231">
    <property type="entry name" value="DUF6589"/>
    <property type="match status" value="1"/>
</dbReference>
<evidence type="ECO:0000313" key="3">
    <source>
        <dbReference type="Proteomes" id="UP001249851"/>
    </source>
</evidence>
<accession>A0AAD9PXB7</accession>
<dbReference type="AlphaFoldDB" id="A0AAD9PXB7"/>
<evidence type="ECO:0000313" key="2">
    <source>
        <dbReference type="EMBL" id="KAK2550566.1"/>
    </source>
</evidence>
<protein>
    <recommendedName>
        <fullName evidence="1">DUF6589 domain-containing protein</fullName>
    </recommendedName>
</protein>
<proteinExistence type="predicted"/>
<feature type="domain" description="DUF6589" evidence="1">
    <location>
        <begin position="87"/>
        <end position="517"/>
    </location>
</feature>
<reference evidence="2" key="2">
    <citation type="journal article" date="2023" name="Science">
        <title>Genomic signatures of disease resistance in endangered staghorn corals.</title>
        <authorList>
            <person name="Vollmer S.V."/>
            <person name="Selwyn J.D."/>
            <person name="Despard B.A."/>
            <person name="Roesel C.L."/>
        </authorList>
    </citation>
    <scope>NUCLEOTIDE SEQUENCE</scope>
    <source>
        <strain evidence="2">K2</strain>
    </source>
</reference>
<organism evidence="2 3">
    <name type="scientific">Acropora cervicornis</name>
    <name type="common">Staghorn coral</name>
    <dbReference type="NCBI Taxonomy" id="6130"/>
    <lineage>
        <taxon>Eukaryota</taxon>
        <taxon>Metazoa</taxon>
        <taxon>Cnidaria</taxon>
        <taxon>Anthozoa</taxon>
        <taxon>Hexacorallia</taxon>
        <taxon>Scleractinia</taxon>
        <taxon>Astrocoeniina</taxon>
        <taxon>Acroporidae</taxon>
        <taxon>Acropora</taxon>
    </lineage>
</organism>
<sequence>MLPESAVDLYEDTDFFSALYTLKGEMLPKFRIVGDDWDLEVKARYQTKSQNNKSLHYFHAYAVKDRVAAQGLDNKPPQKSIDEIEMREFLPTPEVQEAIVADLVNIIPRVLVKYLTPYSTFKKAVIYHIPHPRSKEMVENSEVCPLGLQFLNPNKAAEMAQILQDIQSKYVPTVTNGGETEVLQKVFFDGDQLTEERARNCQWANTLARTPTERLEGITPAFADWHLKKMFLGIFRQLFFKESSAAEMGTSCASMNWTAKSNAKKGPEEDYNAYKDFIDHETEAHIISRWMVFAGMTDRKGSPSIRLIPDTSDWDLHMKKEWLHKETQVFLDEVFLRTSVPENVIMLDEAFKQGFTCRNAECGAFNAFDSIYNYHNARMQIGMLFMDIVDAIKEGDGYRLVNCYKFVLLFAYKFKHTKYAYVLLLFFVLTCAVLSKEESFSLIVNRFINSNGKLGGNIPLDLLMEHLNLLLKRLGKGMGGNMTNASLQRAAQSVVPLNNVMKGIYEDCSKVKRSGHHGSKNPEEAVEIIVNDLLKGNLGRSGYPSFAKFKSNILDVDYRDFFQWSKDRLREWKGIYEVADH</sequence>
<keyword evidence="3" id="KW-1185">Reference proteome</keyword>
<dbReference type="EMBL" id="JARQWQ010000109">
    <property type="protein sequence ID" value="KAK2550566.1"/>
    <property type="molecule type" value="Genomic_DNA"/>
</dbReference>
<evidence type="ECO:0000259" key="1">
    <source>
        <dbReference type="Pfam" id="PF20231"/>
    </source>
</evidence>
<dbReference type="InterPro" id="IPR046496">
    <property type="entry name" value="DUF6589"/>
</dbReference>
<comment type="caution">
    <text evidence="2">The sequence shown here is derived from an EMBL/GenBank/DDBJ whole genome shotgun (WGS) entry which is preliminary data.</text>
</comment>
<reference evidence="2" key="1">
    <citation type="journal article" date="2023" name="G3 (Bethesda)">
        <title>Whole genome assembly and annotation of the endangered Caribbean coral Acropora cervicornis.</title>
        <authorList>
            <person name="Selwyn J.D."/>
            <person name="Vollmer S.V."/>
        </authorList>
    </citation>
    <scope>NUCLEOTIDE SEQUENCE</scope>
    <source>
        <strain evidence="2">K2</strain>
    </source>
</reference>
<gene>
    <name evidence="2" type="ORF">P5673_028770</name>
</gene>
<dbReference type="Proteomes" id="UP001249851">
    <property type="component" value="Unassembled WGS sequence"/>
</dbReference>
<name>A0AAD9PXB7_ACRCE</name>